<reference evidence="2 3" key="1">
    <citation type="submission" date="2020-08" db="EMBL/GenBank/DDBJ databases">
        <title>Genome sequence of Tessaracoccus defluvii JCM 17540T.</title>
        <authorList>
            <person name="Hyun D.-W."/>
            <person name="Bae J.-W."/>
        </authorList>
    </citation>
    <scope>NUCLEOTIDE SEQUENCE [LARGE SCALE GENOMIC DNA]</scope>
    <source>
        <strain evidence="2 3">JCM 17540</strain>
    </source>
</reference>
<feature type="region of interest" description="Disordered" evidence="1">
    <location>
        <begin position="1"/>
        <end position="20"/>
    </location>
</feature>
<keyword evidence="3" id="KW-1185">Reference proteome</keyword>
<evidence type="ECO:0000313" key="3">
    <source>
        <dbReference type="Proteomes" id="UP000516117"/>
    </source>
</evidence>
<accession>A0A7H0H7U0</accession>
<protein>
    <submittedName>
        <fullName evidence="2">Uncharacterized protein</fullName>
    </submittedName>
</protein>
<proteinExistence type="predicted"/>
<dbReference type="EMBL" id="CP060789">
    <property type="protein sequence ID" value="QNP56606.1"/>
    <property type="molecule type" value="Genomic_DNA"/>
</dbReference>
<evidence type="ECO:0000313" key="2">
    <source>
        <dbReference type="EMBL" id="QNP56606.1"/>
    </source>
</evidence>
<sequence>MTPENEEGRPAGEPDGTNLQVDDLLKSLRHEAMERLVSGVDGALAVCVVTPTASTRRRVFLTLSAADKYATRAAELGHLVRVYVVRLDPVTEVKP</sequence>
<feature type="compositionally biased region" description="Basic and acidic residues" evidence="1">
    <location>
        <begin position="1"/>
        <end position="12"/>
    </location>
</feature>
<dbReference type="AlphaFoldDB" id="A0A7H0H7U0"/>
<dbReference type="Proteomes" id="UP000516117">
    <property type="component" value="Chromosome"/>
</dbReference>
<gene>
    <name evidence="2" type="ORF">H9L22_04135</name>
</gene>
<evidence type="ECO:0000256" key="1">
    <source>
        <dbReference type="SAM" id="MobiDB-lite"/>
    </source>
</evidence>
<name>A0A7H0H7U0_9ACTN</name>
<dbReference type="RefSeq" id="WP_187721706.1">
    <property type="nucleotide sequence ID" value="NZ_BAABBL010000002.1"/>
</dbReference>
<dbReference type="KEGG" id="tdf:H9L22_04135"/>
<organism evidence="2 3">
    <name type="scientific">Tessaracoccus defluvii</name>
    <dbReference type="NCBI Taxonomy" id="1285901"/>
    <lineage>
        <taxon>Bacteria</taxon>
        <taxon>Bacillati</taxon>
        <taxon>Actinomycetota</taxon>
        <taxon>Actinomycetes</taxon>
        <taxon>Propionibacteriales</taxon>
        <taxon>Propionibacteriaceae</taxon>
        <taxon>Tessaracoccus</taxon>
    </lineage>
</organism>